<feature type="transmembrane region" description="Helical" evidence="1">
    <location>
        <begin position="384"/>
        <end position="403"/>
    </location>
</feature>
<keyword evidence="1" id="KW-1133">Transmembrane helix</keyword>
<feature type="transmembrane region" description="Helical" evidence="1">
    <location>
        <begin position="6"/>
        <end position="25"/>
    </location>
</feature>
<feature type="transmembrane region" description="Helical" evidence="1">
    <location>
        <begin position="32"/>
        <end position="50"/>
    </location>
</feature>
<sequence>MEVKFNSQIFVLLFIPLISIFDVNLAVSQVTFVLALFFLIVSILITGHSVKVNSSYYVLFISIACVIVLSSLHRALFFHDIDNQLLIRIVKLVVFFLYFTVALKLVGLTSVDKCLLYIKVFLLFLSIHLLILAWQQLSFKFGFYFPEIGKTTVHGVESNIRDSLTHRLTGIANEPSYMARALLQILVLSLFFYASSLRKKSIYLCLILASIIFGFLTFSMSFIFAFFIVFFTYLFRSFSVRTFAFLILFIFLVFSIFYLNKDFYIFQFILDRFNTESSGSSARSHDLILAPKMFFDNCSIITCSIGFGPSSIKYFNDWFNGYLIYETTNNVFVDVLVEFGFLILFFTLSLFFKYFSLVVKYKYSFLYFLVFILSNLFRSDYLTFNYYVYVVVGFMLLKVERFYHQNNLYNI</sequence>
<feature type="transmembrane region" description="Helical" evidence="1">
    <location>
        <begin position="89"/>
        <end position="109"/>
    </location>
</feature>
<feature type="transmembrane region" description="Helical" evidence="1">
    <location>
        <begin position="331"/>
        <end position="352"/>
    </location>
</feature>
<proteinExistence type="predicted"/>
<keyword evidence="1" id="KW-0812">Transmembrane</keyword>
<keyword evidence="1" id="KW-0472">Membrane</keyword>
<dbReference type="RefSeq" id="WP_255388191.1">
    <property type="nucleotide sequence ID" value="NZ_CP101508.1"/>
</dbReference>
<feature type="transmembrane region" description="Helical" evidence="1">
    <location>
        <begin position="115"/>
        <end position="134"/>
    </location>
</feature>
<organism evidence="2 3">
    <name type="scientific">Photobacterium atrarenae</name>
    <dbReference type="NCBI Taxonomy" id="865757"/>
    <lineage>
        <taxon>Bacteria</taxon>
        <taxon>Pseudomonadati</taxon>
        <taxon>Pseudomonadota</taxon>
        <taxon>Gammaproteobacteria</taxon>
        <taxon>Vibrionales</taxon>
        <taxon>Vibrionaceae</taxon>
        <taxon>Photobacterium</taxon>
    </lineage>
</organism>
<reference evidence="2" key="1">
    <citation type="submission" date="2022-07" db="EMBL/GenBank/DDBJ databases">
        <title>Genome sequencing of Photobacterium atrarenae GJH2-4.</title>
        <authorList>
            <person name="Park S.-J."/>
        </authorList>
    </citation>
    <scope>NUCLEOTIDE SEQUENCE</scope>
    <source>
        <strain evidence="2">GJH2-4</strain>
    </source>
</reference>
<dbReference type="Proteomes" id="UP001057998">
    <property type="component" value="Chromosome 1"/>
</dbReference>
<name>A0ABY5GDW0_9GAMM</name>
<feature type="transmembrane region" description="Helical" evidence="1">
    <location>
        <begin position="201"/>
        <end position="231"/>
    </location>
</feature>
<feature type="transmembrane region" description="Helical" evidence="1">
    <location>
        <begin position="177"/>
        <end position="195"/>
    </location>
</feature>
<gene>
    <name evidence="2" type="ORF">NNL38_11570</name>
</gene>
<dbReference type="EMBL" id="CP101508">
    <property type="protein sequence ID" value="UTV26980.1"/>
    <property type="molecule type" value="Genomic_DNA"/>
</dbReference>
<evidence type="ECO:0000313" key="3">
    <source>
        <dbReference type="Proteomes" id="UP001057998"/>
    </source>
</evidence>
<accession>A0ABY5GDW0</accession>
<feature type="transmembrane region" description="Helical" evidence="1">
    <location>
        <begin position="243"/>
        <end position="260"/>
    </location>
</feature>
<keyword evidence="3" id="KW-1185">Reference proteome</keyword>
<evidence type="ECO:0000256" key="1">
    <source>
        <dbReference type="SAM" id="Phobius"/>
    </source>
</evidence>
<feature type="transmembrane region" description="Helical" evidence="1">
    <location>
        <begin position="56"/>
        <end position="77"/>
    </location>
</feature>
<protein>
    <submittedName>
        <fullName evidence="2">Uncharacterized protein</fullName>
    </submittedName>
</protein>
<evidence type="ECO:0000313" key="2">
    <source>
        <dbReference type="EMBL" id="UTV26980.1"/>
    </source>
</evidence>